<dbReference type="EMBL" id="JAZHXI010000020">
    <property type="protein sequence ID" value="KAL2060976.1"/>
    <property type="molecule type" value="Genomic_DNA"/>
</dbReference>
<feature type="compositionally biased region" description="Polar residues" evidence="1">
    <location>
        <begin position="453"/>
        <end position="462"/>
    </location>
</feature>
<evidence type="ECO:0000313" key="3">
    <source>
        <dbReference type="Proteomes" id="UP001595075"/>
    </source>
</evidence>
<dbReference type="Proteomes" id="UP001595075">
    <property type="component" value="Unassembled WGS sequence"/>
</dbReference>
<feature type="compositionally biased region" description="Polar residues" evidence="1">
    <location>
        <begin position="98"/>
        <end position="110"/>
    </location>
</feature>
<keyword evidence="3" id="KW-1185">Reference proteome</keyword>
<feature type="compositionally biased region" description="Basic residues" evidence="1">
    <location>
        <begin position="464"/>
        <end position="477"/>
    </location>
</feature>
<accession>A0ABR4BV33</accession>
<feature type="region of interest" description="Disordered" evidence="1">
    <location>
        <begin position="74"/>
        <end position="110"/>
    </location>
</feature>
<sequence>MLTPSSPCLASSLSTSSRGTVTAGPFSADSPQRTRQPQLCESHLERLLTTAHLISFYYIANLITSVRLTDWQPPVNHPPSERTRMAQSSSGIRDSSSQAQPNLNPSRTPSQAQPLFFLSAQNPLLASSGLTRISSCVEYDRLVGKIMRDNFWVLEGFTVGLNPGLLDFTKPYLKSKAPHIRAKKKLLQRVLDRMVDDEHLLLVCTDPKLYRPHPNRSTVDYLVMGDDPPWIPHFFNGSQAYPHIEEAMGSISLFFDSGLKSQPPSRVPTVGMSRASTFAISGFKVKTEELPSVEEYVDFVHAIVQSGSSRGSSGIIREEHFFPSVAALPVAEVRKRANLIMRLMGRMVEDGVLTRVSAEEGTYVLHRNCRPSDYRADRGLTDSSHWVWTFKKWAVLDPVAEKAVRNLDKFLNDLSPAERARVKIEHEDSPPPSRLEPRFQTKEEDDDVYIVKQEQTAPSITKSRAPRPGRPKHKRTDHHPASH</sequence>
<protein>
    <submittedName>
        <fullName evidence="2">Uncharacterized protein</fullName>
    </submittedName>
</protein>
<evidence type="ECO:0000256" key="1">
    <source>
        <dbReference type="SAM" id="MobiDB-lite"/>
    </source>
</evidence>
<name>A0ABR4BV33_9HELO</name>
<feature type="compositionally biased region" description="Basic and acidic residues" evidence="1">
    <location>
        <begin position="421"/>
        <end position="442"/>
    </location>
</feature>
<feature type="region of interest" description="Disordered" evidence="1">
    <location>
        <begin position="1"/>
        <end position="37"/>
    </location>
</feature>
<gene>
    <name evidence="2" type="ORF">VTL71DRAFT_9028</name>
</gene>
<feature type="compositionally biased region" description="Low complexity" evidence="1">
    <location>
        <begin position="88"/>
        <end position="97"/>
    </location>
</feature>
<reference evidence="2 3" key="1">
    <citation type="journal article" date="2024" name="Commun. Biol.">
        <title>Comparative genomic analysis of thermophilic fungi reveals convergent evolutionary adaptations and gene losses.</title>
        <authorList>
            <person name="Steindorff A.S."/>
            <person name="Aguilar-Pontes M.V."/>
            <person name="Robinson A.J."/>
            <person name="Andreopoulos B."/>
            <person name="LaButti K."/>
            <person name="Kuo A."/>
            <person name="Mondo S."/>
            <person name="Riley R."/>
            <person name="Otillar R."/>
            <person name="Haridas S."/>
            <person name="Lipzen A."/>
            <person name="Grimwood J."/>
            <person name="Schmutz J."/>
            <person name="Clum A."/>
            <person name="Reid I.D."/>
            <person name="Moisan M.C."/>
            <person name="Butler G."/>
            <person name="Nguyen T.T.M."/>
            <person name="Dewar K."/>
            <person name="Conant G."/>
            <person name="Drula E."/>
            <person name="Henrissat B."/>
            <person name="Hansel C."/>
            <person name="Singer S."/>
            <person name="Hutchinson M.I."/>
            <person name="de Vries R.P."/>
            <person name="Natvig D.O."/>
            <person name="Powell A.J."/>
            <person name="Tsang A."/>
            <person name="Grigoriev I.V."/>
        </authorList>
    </citation>
    <scope>NUCLEOTIDE SEQUENCE [LARGE SCALE GENOMIC DNA]</scope>
    <source>
        <strain evidence="2 3">CBS 494.80</strain>
    </source>
</reference>
<proteinExistence type="predicted"/>
<evidence type="ECO:0000313" key="2">
    <source>
        <dbReference type="EMBL" id="KAL2060976.1"/>
    </source>
</evidence>
<comment type="caution">
    <text evidence="2">The sequence shown here is derived from an EMBL/GenBank/DDBJ whole genome shotgun (WGS) entry which is preliminary data.</text>
</comment>
<feature type="region of interest" description="Disordered" evidence="1">
    <location>
        <begin position="421"/>
        <end position="483"/>
    </location>
</feature>
<feature type="non-terminal residue" evidence="2">
    <location>
        <position position="483"/>
    </location>
</feature>
<feature type="compositionally biased region" description="Low complexity" evidence="1">
    <location>
        <begin position="1"/>
        <end position="17"/>
    </location>
</feature>
<organism evidence="2 3">
    <name type="scientific">Oculimacula yallundae</name>
    <dbReference type="NCBI Taxonomy" id="86028"/>
    <lineage>
        <taxon>Eukaryota</taxon>
        <taxon>Fungi</taxon>
        <taxon>Dikarya</taxon>
        <taxon>Ascomycota</taxon>
        <taxon>Pezizomycotina</taxon>
        <taxon>Leotiomycetes</taxon>
        <taxon>Helotiales</taxon>
        <taxon>Ploettnerulaceae</taxon>
        <taxon>Oculimacula</taxon>
    </lineage>
</organism>